<dbReference type="GO" id="GO:0004817">
    <property type="term" value="F:cysteine-tRNA ligase activity"/>
    <property type="evidence" value="ECO:0007669"/>
    <property type="project" value="UniProtKB-UniRule"/>
</dbReference>
<organism evidence="15 16">
    <name type="scientific">Campylobacter concisus</name>
    <dbReference type="NCBI Taxonomy" id="199"/>
    <lineage>
        <taxon>Bacteria</taxon>
        <taxon>Pseudomonadati</taxon>
        <taxon>Campylobacterota</taxon>
        <taxon>Epsilonproteobacteria</taxon>
        <taxon>Campylobacterales</taxon>
        <taxon>Campylobacteraceae</taxon>
        <taxon>Campylobacter</taxon>
    </lineage>
</organism>
<dbReference type="Pfam" id="PF01406">
    <property type="entry name" value="tRNA-synt_1e"/>
    <property type="match status" value="1"/>
</dbReference>
<dbReference type="NCBIfam" id="TIGR00435">
    <property type="entry name" value="cysS"/>
    <property type="match status" value="1"/>
</dbReference>
<evidence type="ECO:0000256" key="5">
    <source>
        <dbReference type="ARBA" id="ARBA00022598"/>
    </source>
</evidence>
<keyword evidence="5 12" id="KW-0436">Ligase</keyword>
<keyword evidence="9 12" id="KW-0067">ATP-binding</keyword>
<dbReference type="KEGG" id="ccoc:CCON33237_1062"/>
<comment type="catalytic activity">
    <reaction evidence="12">
        <text>tRNA(Cys) + L-cysteine + ATP = L-cysteinyl-tRNA(Cys) + AMP + diphosphate</text>
        <dbReference type="Rhea" id="RHEA:17773"/>
        <dbReference type="Rhea" id="RHEA-COMP:9661"/>
        <dbReference type="Rhea" id="RHEA-COMP:9679"/>
        <dbReference type="ChEBI" id="CHEBI:30616"/>
        <dbReference type="ChEBI" id="CHEBI:33019"/>
        <dbReference type="ChEBI" id="CHEBI:35235"/>
        <dbReference type="ChEBI" id="CHEBI:78442"/>
        <dbReference type="ChEBI" id="CHEBI:78517"/>
        <dbReference type="ChEBI" id="CHEBI:456215"/>
        <dbReference type="EC" id="6.1.1.16"/>
    </reaction>
</comment>
<dbReference type="InterPro" id="IPR032678">
    <property type="entry name" value="tRNA-synt_1_cat_dom"/>
</dbReference>
<dbReference type="Pfam" id="PF09190">
    <property type="entry name" value="DALR_2"/>
    <property type="match status" value="1"/>
</dbReference>
<evidence type="ECO:0000256" key="10">
    <source>
        <dbReference type="ARBA" id="ARBA00022917"/>
    </source>
</evidence>
<feature type="domain" description="Cysteinyl-tRNA synthetase class Ia DALR" evidence="14">
    <location>
        <begin position="341"/>
        <end position="405"/>
    </location>
</feature>
<feature type="coiled-coil region" evidence="13">
    <location>
        <begin position="410"/>
        <end position="446"/>
    </location>
</feature>
<feature type="binding site" evidence="12">
    <location>
        <position position="238"/>
    </location>
    <ligand>
        <name>Zn(2+)</name>
        <dbReference type="ChEBI" id="CHEBI:29105"/>
    </ligand>
</feature>
<feature type="binding site" evidence="12">
    <location>
        <position position="234"/>
    </location>
    <ligand>
        <name>Zn(2+)</name>
        <dbReference type="ChEBI" id="CHEBI:29105"/>
    </ligand>
</feature>
<evidence type="ECO:0000259" key="14">
    <source>
        <dbReference type="SMART" id="SM00840"/>
    </source>
</evidence>
<evidence type="ECO:0000256" key="4">
    <source>
        <dbReference type="ARBA" id="ARBA00022490"/>
    </source>
</evidence>
<dbReference type="GO" id="GO:0006423">
    <property type="term" value="P:cysteinyl-tRNA aminoacylation"/>
    <property type="evidence" value="ECO:0007669"/>
    <property type="project" value="UniProtKB-UniRule"/>
</dbReference>
<feature type="binding site" evidence="12">
    <location>
        <position position="203"/>
    </location>
    <ligand>
        <name>Zn(2+)</name>
        <dbReference type="ChEBI" id="CHEBI:29105"/>
    </ligand>
</feature>
<dbReference type="EC" id="6.1.1.16" evidence="12"/>
<gene>
    <name evidence="12 15" type="primary">cysS</name>
    <name evidence="15" type="ORF">CCON33237_1062</name>
</gene>
<feature type="short sequence motif" description="'KMSKS' region" evidence="12">
    <location>
        <begin position="266"/>
        <end position="270"/>
    </location>
</feature>
<dbReference type="HAMAP" id="MF_00041">
    <property type="entry name" value="Cys_tRNA_synth"/>
    <property type="match status" value="1"/>
</dbReference>
<reference evidence="16" key="1">
    <citation type="submission" date="2015-08" db="EMBL/GenBank/DDBJ databases">
        <title>Comparative genomics of the Campylobacter concisus group.</title>
        <authorList>
            <person name="Miller W.G."/>
            <person name="Yee E."/>
            <person name="Chapman M.H."/>
            <person name="Huynh S."/>
            <person name="Bono J.L."/>
            <person name="On S.L.W."/>
            <person name="St Leger J."/>
            <person name="Foster G."/>
            <person name="Parker C.T."/>
        </authorList>
    </citation>
    <scope>NUCLEOTIDE SEQUENCE [LARGE SCALE GENOMIC DNA]</scope>
    <source>
        <strain evidence="16">ATCC 33237</strain>
    </source>
</reference>
<dbReference type="Gene3D" id="3.40.50.620">
    <property type="entry name" value="HUPs"/>
    <property type="match status" value="1"/>
</dbReference>
<dbReference type="AlphaFoldDB" id="A0A0M5MG47"/>
<evidence type="ECO:0000256" key="7">
    <source>
        <dbReference type="ARBA" id="ARBA00022741"/>
    </source>
</evidence>
<evidence type="ECO:0000256" key="13">
    <source>
        <dbReference type="SAM" id="Coils"/>
    </source>
</evidence>
<dbReference type="GO" id="GO:0005829">
    <property type="term" value="C:cytosol"/>
    <property type="evidence" value="ECO:0007669"/>
    <property type="project" value="TreeGrafter"/>
</dbReference>
<dbReference type="InterPro" id="IPR009080">
    <property type="entry name" value="tRNAsynth_Ia_anticodon-bd"/>
</dbReference>
<comment type="subunit">
    <text evidence="3 12">Monomer.</text>
</comment>
<proteinExistence type="inferred from homology"/>
<keyword evidence="8 12" id="KW-0862">Zinc</keyword>
<evidence type="ECO:0000313" key="15">
    <source>
        <dbReference type="EMBL" id="ALF47737.1"/>
    </source>
</evidence>
<dbReference type="CDD" id="cd00672">
    <property type="entry name" value="CysRS_core"/>
    <property type="match status" value="1"/>
</dbReference>
<dbReference type="SUPFAM" id="SSF47323">
    <property type="entry name" value="Anticodon-binding domain of a subclass of class I aminoacyl-tRNA synthetases"/>
    <property type="match status" value="1"/>
</dbReference>
<protein>
    <recommendedName>
        <fullName evidence="12">Cysteine--tRNA ligase</fullName>
        <ecNumber evidence="12">6.1.1.16</ecNumber>
    </recommendedName>
    <alternativeName>
        <fullName evidence="12">Cysteinyl-tRNA synthetase</fullName>
        <shortName evidence="12">CysRS</shortName>
    </alternativeName>
</protein>
<dbReference type="RefSeq" id="WP_054196725.1">
    <property type="nucleotide sequence ID" value="NZ_CABMKQ010000031.1"/>
</dbReference>
<evidence type="ECO:0000256" key="9">
    <source>
        <dbReference type="ARBA" id="ARBA00022840"/>
    </source>
</evidence>
<dbReference type="GO" id="GO:0005524">
    <property type="term" value="F:ATP binding"/>
    <property type="evidence" value="ECO:0007669"/>
    <property type="project" value="UniProtKB-UniRule"/>
</dbReference>
<feature type="binding site" evidence="12">
    <location>
        <position position="269"/>
    </location>
    <ligand>
        <name>ATP</name>
        <dbReference type="ChEBI" id="CHEBI:30616"/>
    </ligand>
</feature>
<dbReference type="PANTHER" id="PTHR10890">
    <property type="entry name" value="CYSTEINYL-TRNA SYNTHETASE"/>
    <property type="match status" value="1"/>
</dbReference>
<keyword evidence="4 12" id="KW-0963">Cytoplasm</keyword>
<dbReference type="Pfam" id="PF23493">
    <property type="entry name" value="CysS_C"/>
    <property type="match status" value="1"/>
</dbReference>
<accession>A0A0M5MG47</accession>
<feature type="short sequence motif" description="'HIGH' region" evidence="12">
    <location>
        <begin position="29"/>
        <end position="39"/>
    </location>
</feature>
<keyword evidence="7 12" id="KW-0547">Nucleotide-binding</keyword>
<keyword evidence="10 12" id="KW-0648">Protein biosynthesis</keyword>
<dbReference type="Gene3D" id="1.20.120.1910">
    <property type="entry name" value="Cysteine-tRNA ligase, C-terminal anti-codon recognition domain"/>
    <property type="match status" value="1"/>
</dbReference>
<name>A0A0M5MG47_9BACT</name>
<dbReference type="GO" id="GO:0008270">
    <property type="term" value="F:zinc ion binding"/>
    <property type="evidence" value="ECO:0007669"/>
    <property type="project" value="UniProtKB-UniRule"/>
</dbReference>
<comment type="similarity">
    <text evidence="2 12">Belongs to the class-I aminoacyl-tRNA synthetase family.</text>
</comment>
<evidence type="ECO:0000256" key="1">
    <source>
        <dbReference type="ARBA" id="ARBA00004496"/>
    </source>
</evidence>
<dbReference type="Proteomes" id="UP000066049">
    <property type="component" value="Chromosome"/>
</dbReference>
<evidence type="ECO:0000256" key="8">
    <source>
        <dbReference type="ARBA" id="ARBA00022833"/>
    </source>
</evidence>
<dbReference type="InterPro" id="IPR024909">
    <property type="entry name" value="Cys-tRNA/MSH_ligase"/>
</dbReference>
<evidence type="ECO:0000313" key="16">
    <source>
        <dbReference type="Proteomes" id="UP000066049"/>
    </source>
</evidence>
<dbReference type="EMBL" id="CP012541">
    <property type="protein sequence ID" value="ALF47737.1"/>
    <property type="molecule type" value="Genomic_DNA"/>
</dbReference>
<dbReference type="PANTHER" id="PTHR10890:SF3">
    <property type="entry name" value="CYSTEINE--TRNA LIGASE, CYTOPLASMIC"/>
    <property type="match status" value="1"/>
</dbReference>
<dbReference type="SMART" id="SM00840">
    <property type="entry name" value="DALR_2"/>
    <property type="match status" value="1"/>
</dbReference>
<dbReference type="PRINTS" id="PR00983">
    <property type="entry name" value="TRNASYNTHCYS"/>
</dbReference>
<dbReference type="SUPFAM" id="SSF52374">
    <property type="entry name" value="Nucleotidylyl transferase"/>
    <property type="match status" value="1"/>
</dbReference>
<dbReference type="GeneID" id="28662740"/>
<comment type="subcellular location">
    <subcellularLocation>
        <location evidence="1 12">Cytoplasm</location>
    </subcellularLocation>
</comment>
<evidence type="ECO:0000256" key="2">
    <source>
        <dbReference type="ARBA" id="ARBA00005594"/>
    </source>
</evidence>
<comment type="cofactor">
    <cofactor evidence="12">
        <name>Zn(2+)</name>
        <dbReference type="ChEBI" id="CHEBI:29105"/>
    </cofactor>
    <text evidence="12">Binds 1 zinc ion per subunit.</text>
</comment>
<dbReference type="InterPro" id="IPR014729">
    <property type="entry name" value="Rossmann-like_a/b/a_fold"/>
</dbReference>
<dbReference type="InterPro" id="IPR015803">
    <property type="entry name" value="Cys-tRNA-ligase"/>
</dbReference>
<dbReference type="InterPro" id="IPR015273">
    <property type="entry name" value="Cys-tRNA-synt_Ia_DALR"/>
</dbReference>
<sequence length="464" mass="53244">MRIFDTSKREKVEFSPIKDGEVSIYLCGPTVYDDAHLGHAKSAVSFDLLRRVLKALGYKVKFARNYTDIDDKILKKMAETGQSLEDITNKYIAHYESDMGALNVLDPDFKPKATQCLEAIISYIELLMDKGAAYKTSDGIYFDTSKDSGYFSISGKDNNTDLIARVASFGEKRDEKDFVLWKFDEKWYESPFGKGRPGWHTECVAMIREFLSDKENEEFEIDIHAGGIDLLFPHHENEASQCRCAYHKNLSKYWMHNGFIKVNNEKMSKSLNNSFFVKDALKNVHGEVLRYYLLTSHYRAHFNYSDEDLVASKKRLDKIYRLKKRVDGVQAGAINESFKNELLEALSDDLNASKALASVDEFVKTANERLDNSPKDKAYKAEVVANLELISEILGIASTNYVEYLQFGVSNEQKEQIKRLLDERTIAKKERNFARADEIRDELEKMNISIMDTPNGTVWEKNND</sequence>
<keyword evidence="11 12" id="KW-0030">Aminoacyl-tRNA synthetase</keyword>
<evidence type="ECO:0000256" key="6">
    <source>
        <dbReference type="ARBA" id="ARBA00022723"/>
    </source>
</evidence>
<evidence type="ECO:0000256" key="11">
    <source>
        <dbReference type="ARBA" id="ARBA00023146"/>
    </source>
</evidence>
<evidence type="ECO:0000256" key="12">
    <source>
        <dbReference type="HAMAP-Rule" id="MF_00041"/>
    </source>
</evidence>
<evidence type="ECO:0000256" key="3">
    <source>
        <dbReference type="ARBA" id="ARBA00011245"/>
    </source>
</evidence>
<dbReference type="InterPro" id="IPR056411">
    <property type="entry name" value="CysS_C"/>
</dbReference>
<feature type="binding site" evidence="12">
    <location>
        <position position="27"/>
    </location>
    <ligand>
        <name>Zn(2+)</name>
        <dbReference type="ChEBI" id="CHEBI:29105"/>
    </ligand>
</feature>
<keyword evidence="13" id="KW-0175">Coiled coil</keyword>
<keyword evidence="6 12" id="KW-0479">Metal-binding</keyword>
<dbReference type="PATRIC" id="fig|199.248.peg.1101"/>